<evidence type="ECO:0000313" key="6">
    <source>
        <dbReference type="Proteomes" id="UP000308671"/>
    </source>
</evidence>
<comment type="caution">
    <text evidence="5">The sequence shown here is derived from an EMBL/GenBank/DDBJ whole genome shotgun (WGS) entry which is preliminary data.</text>
</comment>
<gene>
    <name evidence="5" type="ORF">BGAL_0017g00430</name>
</gene>
<dbReference type="SUPFAM" id="SSF51905">
    <property type="entry name" value="FAD/NAD(P)-binding domain"/>
    <property type="match status" value="1"/>
</dbReference>
<dbReference type="OrthoDB" id="3536889at2759"/>
<dbReference type="InterPro" id="IPR050346">
    <property type="entry name" value="FMO-like"/>
</dbReference>
<keyword evidence="1" id="KW-0285">Flavoprotein</keyword>
<dbReference type="InterPro" id="IPR036188">
    <property type="entry name" value="FAD/NAD-bd_sf"/>
</dbReference>
<evidence type="ECO:0000256" key="3">
    <source>
        <dbReference type="ARBA" id="ARBA00023002"/>
    </source>
</evidence>
<accession>A0A4S8RA78</accession>
<protein>
    <submittedName>
        <fullName evidence="5">Uncharacterized protein</fullName>
    </submittedName>
</protein>
<evidence type="ECO:0000256" key="1">
    <source>
        <dbReference type="ARBA" id="ARBA00022630"/>
    </source>
</evidence>
<reference evidence="5 6" key="1">
    <citation type="submission" date="2017-12" db="EMBL/GenBank/DDBJ databases">
        <title>Comparative genomics of Botrytis spp.</title>
        <authorList>
            <person name="Valero-Jimenez C.A."/>
            <person name="Tapia P."/>
            <person name="Veloso J."/>
            <person name="Silva-Moreno E."/>
            <person name="Staats M."/>
            <person name="Valdes J.H."/>
            <person name="Van Kan J.A.L."/>
        </authorList>
    </citation>
    <scope>NUCLEOTIDE SEQUENCE [LARGE SCALE GENOMIC DNA]</scope>
    <source>
        <strain evidence="5 6">MUCL435</strain>
    </source>
</reference>
<keyword evidence="3" id="KW-0560">Oxidoreductase</keyword>
<feature type="region of interest" description="Disordered" evidence="4">
    <location>
        <begin position="1"/>
        <end position="34"/>
    </location>
</feature>
<sequence>MEEEAAVTKILRPGGSTKLSSPSPSNESSHVDSNKTVGGVWCKERLYPNLIAQVPEGFFNYMDTPMPPQTGISTNGLIAGGTIHEYLQTYAEQHDLLHRICFSSLVSRAERCSTGWKLHCQTMEKVEFLETTKLIVATGITSTPKMLRFRAQSVSIPIIHSNDLGSSSKSLESPDVRTVVVVRGAKSAYDIVYLLLSLGKKVIWIIRADGTAPHPLILQTLFGYWRSLAVSSTRFMSYVSPSILNVDDPLRRLFQRTNLGLWCTNRFWEVLNYLSIRHAGYSKGDHVSMLKPVFWGDAGVGLVTLPGFWAKIHDGDVSVLIDKVKAIEEDTILLQYGTKVEADYIVMCTSWGDHFKVFDQVTKLALGLPYSLDRDGLTNTPDSAGLQWEKYDAEADISINR</sequence>
<dbReference type="Proteomes" id="UP000308671">
    <property type="component" value="Unassembled WGS sequence"/>
</dbReference>
<proteinExistence type="predicted"/>
<dbReference type="Gene3D" id="3.50.50.60">
    <property type="entry name" value="FAD/NAD(P)-binding domain"/>
    <property type="match status" value="1"/>
</dbReference>
<keyword evidence="2" id="KW-0274">FAD</keyword>
<dbReference type="EMBL" id="PQXL01000017">
    <property type="protein sequence ID" value="THV54948.1"/>
    <property type="molecule type" value="Genomic_DNA"/>
</dbReference>
<evidence type="ECO:0000313" key="5">
    <source>
        <dbReference type="EMBL" id="THV54948.1"/>
    </source>
</evidence>
<keyword evidence="6" id="KW-1185">Reference proteome</keyword>
<organism evidence="5 6">
    <name type="scientific">Botrytis galanthina</name>
    <dbReference type="NCBI Taxonomy" id="278940"/>
    <lineage>
        <taxon>Eukaryota</taxon>
        <taxon>Fungi</taxon>
        <taxon>Dikarya</taxon>
        <taxon>Ascomycota</taxon>
        <taxon>Pezizomycotina</taxon>
        <taxon>Leotiomycetes</taxon>
        <taxon>Helotiales</taxon>
        <taxon>Sclerotiniaceae</taxon>
        <taxon>Botrytis</taxon>
    </lineage>
</organism>
<evidence type="ECO:0000256" key="4">
    <source>
        <dbReference type="SAM" id="MobiDB-lite"/>
    </source>
</evidence>
<name>A0A4S8RA78_9HELO</name>
<evidence type="ECO:0000256" key="2">
    <source>
        <dbReference type="ARBA" id="ARBA00022827"/>
    </source>
</evidence>
<dbReference type="AlphaFoldDB" id="A0A4S8RA78"/>
<feature type="compositionally biased region" description="Low complexity" evidence="4">
    <location>
        <begin position="16"/>
        <end position="28"/>
    </location>
</feature>
<dbReference type="PANTHER" id="PTHR23023">
    <property type="entry name" value="DIMETHYLANILINE MONOOXYGENASE"/>
    <property type="match status" value="1"/>
</dbReference>
<dbReference type="GO" id="GO:0016491">
    <property type="term" value="F:oxidoreductase activity"/>
    <property type="evidence" value="ECO:0007669"/>
    <property type="project" value="UniProtKB-KW"/>
</dbReference>